<dbReference type="FunFam" id="3.40.605.10:FF:000004">
    <property type="entry name" value="Aldehyde dehydrogenase"/>
    <property type="match status" value="1"/>
</dbReference>
<gene>
    <name evidence="8" type="ORF">DCAR_0728189</name>
</gene>
<reference evidence="8" key="2">
    <citation type="submission" date="2022-03" db="EMBL/GenBank/DDBJ databases">
        <title>Draft title - Genomic analysis of global carrot germplasm unveils the trajectory of domestication and the origin of high carotenoid orange carrot.</title>
        <authorList>
            <person name="Iorizzo M."/>
            <person name="Ellison S."/>
            <person name="Senalik D."/>
            <person name="Macko-Podgorni A."/>
            <person name="Grzebelus D."/>
            <person name="Bostan H."/>
            <person name="Rolling W."/>
            <person name="Curaba J."/>
            <person name="Simon P."/>
        </authorList>
    </citation>
    <scope>NUCLEOTIDE SEQUENCE</scope>
    <source>
        <tissue evidence="8">Leaf</tissue>
    </source>
</reference>
<evidence type="ECO:0000313" key="9">
    <source>
        <dbReference type="Proteomes" id="UP000077755"/>
    </source>
</evidence>
<keyword evidence="3" id="KW-0520">NAD</keyword>
<dbReference type="PIRSF" id="PIRSF036492">
    <property type="entry name" value="ALDH"/>
    <property type="match status" value="1"/>
</dbReference>
<dbReference type="InterPro" id="IPR012394">
    <property type="entry name" value="Aldehyde_DH_NAD(P)"/>
</dbReference>
<dbReference type="AlphaFoldDB" id="A0AAF0XKG9"/>
<dbReference type="PANTHER" id="PTHR43570:SF30">
    <property type="entry name" value="ALDEHYDE DEHYDROGENASE"/>
    <property type="match status" value="1"/>
</dbReference>
<dbReference type="GO" id="GO:0006081">
    <property type="term" value="P:aldehyde metabolic process"/>
    <property type="evidence" value="ECO:0007669"/>
    <property type="project" value="InterPro"/>
</dbReference>
<evidence type="ECO:0000256" key="4">
    <source>
        <dbReference type="ARBA" id="ARBA00049194"/>
    </source>
</evidence>
<sequence length="485" mass="53934">MGGEAGDDPNFEKDLEELRETFNSGKTRDASWRRSQLKAMQLLLKETEDEIFHALKQDLGKPRCEAYRDEIGTVTKSVQYALGNLKYWMSAKKVNLPLIAFPATAELIPEPLGLVYIISSWNFPFGLSLEPIIGAIAAGNVVVLKPSELAPTCSAVLASVIDKYLDNKAIKVFQGGVSVGQQLLQHKWDKIFFTGSAQVGRLVMAAAANHLTPVTLELGGKCPAVVDSISGSWDRESTFKRILGGKFASCAGQVCIGVDYILVEKRYLSTLVSRLQIWIRKMFGDNPKECLARIINKHHFIRLKNLLSDPLVKASIRHGGSLDEANLFIEPTILVDPPLHSAIMTEEIFGPLLPIITLDKIEDSVKFINSRPKPLTIYAFTNNEKLKKMLIAGTSSGGITFNDTLVQHAADTIPFGGVGGSGFGRYHGKFSFDTFSHEKAILRRGFLTDFWFRFPPWDDKKLQLFRDAYRYDYIGIALTFLGLKK</sequence>
<proteinExistence type="inferred from homology"/>
<evidence type="ECO:0000259" key="7">
    <source>
        <dbReference type="Pfam" id="PF00171"/>
    </source>
</evidence>
<evidence type="ECO:0000256" key="5">
    <source>
        <dbReference type="PIRNR" id="PIRNR036492"/>
    </source>
</evidence>
<dbReference type="InterPro" id="IPR016161">
    <property type="entry name" value="Ald_DH/histidinol_DH"/>
</dbReference>
<dbReference type="Pfam" id="PF00171">
    <property type="entry name" value="Aldedh"/>
    <property type="match status" value="1"/>
</dbReference>
<dbReference type="PANTHER" id="PTHR43570">
    <property type="entry name" value="ALDEHYDE DEHYDROGENASE"/>
    <property type="match status" value="1"/>
</dbReference>
<dbReference type="Proteomes" id="UP000077755">
    <property type="component" value="Chromosome 7"/>
</dbReference>
<dbReference type="InterPro" id="IPR016160">
    <property type="entry name" value="Ald_DH_CS_CYS"/>
</dbReference>
<dbReference type="InterPro" id="IPR016162">
    <property type="entry name" value="Ald_DH_N"/>
</dbReference>
<feature type="active site" evidence="6">
    <location>
        <position position="255"/>
    </location>
</feature>
<reference evidence="8" key="1">
    <citation type="journal article" date="2016" name="Nat. Genet.">
        <title>A high-quality carrot genome assembly provides new insights into carotenoid accumulation and asterid genome evolution.</title>
        <authorList>
            <person name="Iorizzo M."/>
            <person name="Ellison S."/>
            <person name="Senalik D."/>
            <person name="Zeng P."/>
            <person name="Satapoomin P."/>
            <person name="Huang J."/>
            <person name="Bowman M."/>
            <person name="Iovene M."/>
            <person name="Sanseverino W."/>
            <person name="Cavagnaro P."/>
            <person name="Yildiz M."/>
            <person name="Macko-Podgorni A."/>
            <person name="Moranska E."/>
            <person name="Grzebelus E."/>
            <person name="Grzebelus D."/>
            <person name="Ashrafi H."/>
            <person name="Zheng Z."/>
            <person name="Cheng S."/>
            <person name="Spooner D."/>
            <person name="Van Deynze A."/>
            <person name="Simon P."/>
        </authorList>
    </citation>
    <scope>NUCLEOTIDE SEQUENCE</scope>
    <source>
        <tissue evidence="8">Leaf</tissue>
    </source>
</reference>
<evidence type="ECO:0000256" key="6">
    <source>
        <dbReference type="PIRSR" id="PIRSR036492-1"/>
    </source>
</evidence>
<dbReference type="SUPFAM" id="SSF53720">
    <property type="entry name" value="ALDH-like"/>
    <property type="match status" value="1"/>
</dbReference>
<keyword evidence="2 5" id="KW-0560">Oxidoreductase</keyword>
<evidence type="ECO:0000256" key="3">
    <source>
        <dbReference type="ARBA" id="ARBA00023027"/>
    </source>
</evidence>
<dbReference type="Gene3D" id="3.40.309.10">
    <property type="entry name" value="Aldehyde Dehydrogenase, Chain A, domain 2"/>
    <property type="match status" value="1"/>
</dbReference>
<evidence type="ECO:0000313" key="8">
    <source>
        <dbReference type="EMBL" id="WOH08742.1"/>
    </source>
</evidence>
<dbReference type="GO" id="GO:0004029">
    <property type="term" value="F:aldehyde dehydrogenase (NAD+) activity"/>
    <property type="evidence" value="ECO:0007669"/>
    <property type="project" value="UniProtKB-EC"/>
</dbReference>
<dbReference type="GO" id="GO:0009737">
    <property type="term" value="P:response to abscisic acid"/>
    <property type="evidence" value="ECO:0007669"/>
    <property type="project" value="UniProtKB-ARBA"/>
</dbReference>
<comment type="similarity">
    <text evidence="1 5">Belongs to the aldehyde dehydrogenase family.</text>
</comment>
<dbReference type="EMBL" id="CP093349">
    <property type="protein sequence ID" value="WOH08742.1"/>
    <property type="molecule type" value="Genomic_DNA"/>
</dbReference>
<evidence type="ECO:0000256" key="1">
    <source>
        <dbReference type="ARBA" id="ARBA00009986"/>
    </source>
</evidence>
<feature type="active site" evidence="6">
    <location>
        <position position="217"/>
    </location>
</feature>
<feature type="domain" description="Aldehyde dehydrogenase" evidence="7">
    <location>
        <begin position="10"/>
        <end position="440"/>
    </location>
</feature>
<comment type="catalytic activity">
    <reaction evidence="4">
        <text>an aldehyde + NAD(+) + H2O = a carboxylate + NADH + 2 H(+)</text>
        <dbReference type="Rhea" id="RHEA:16185"/>
        <dbReference type="ChEBI" id="CHEBI:15377"/>
        <dbReference type="ChEBI" id="CHEBI:15378"/>
        <dbReference type="ChEBI" id="CHEBI:17478"/>
        <dbReference type="ChEBI" id="CHEBI:29067"/>
        <dbReference type="ChEBI" id="CHEBI:57540"/>
        <dbReference type="ChEBI" id="CHEBI:57945"/>
        <dbReference type="EC" id="1.2.1.3"/>
    </reaction>
</comment>
<evidence type="ECO:0000256" key="2">
    <source>
        <dbReference type="ARBA" id="ARBA00023002"/>
    </source>
</evidence>
<dbReference type="PROSITE" id="PS00070">
    <property type="entry name" value="ALDEHYDE_DEHYDR_CYS"/>
    <property type="match status" value="1"/>
</dbReference>
<accession>A0AAF0XKG9</accession>
<organism evidence="8 9">
    <name type="scientific">Daucus carota subsp. sativus</name>
    <name type="common">Carrot</name>
    <dbReference type="NCBI Taxonomy" id="79200"/>
    <lineage>
        <taxon>Eukaryota</taxon>
        <taxon>Viridiplantae</taxon>
        <taxon>Streptophyta</taxon>
        <taxon>Embryophyta</taxon>
        <taxon>Tracheophyta</taxon>
        <taxon>Spermatophyta</taxon>
        <taxon>Magnoliopsida</taxon>
        <taxon>eudicotyledons</taxon>
        <taxon>Gunneridae</taxon>
        <taxon>Pentapetalae</taxon>
        <taxon>asterids</taxon>
        <taxon>campanulids</taxon>
        <taxon>Apiales</taxon>
        <taxon>Apiaceae</taxon>
        <taxon>Apioideae</taxon>
        <taxon>Scandiceae</taxon>
        <taxon>Daucinae</taxon>
        <taxon>Daucus</taxon>
        <taxon>Daucus sect. Daucus</taxon>
    </lineage>
</organism>
<dbReference type="FunFam" id="3.40.309.10:FF:000003">
    <property type="entry name" value="Aldehyde dehydrogenase"/>
    <property type="match status" value="1"/>
</dbReference>
<name>A0AAF0XKG9_DAUCS</name>
<dbReference type="InterPro" id="IPR016163">
    <property type="entry name" value="Ald_DH_C"/>
</dbReference>
<keyword evidence="9" id="KW-1185">Reference proteome</keyword>
<protein>
    <recommendedName>
        <fullName evidence="5">Aldehyde dehydrogenase</fullName>
    </recommendedName>
</protein>
<dbReference type="GO" id="GO:0005737">
    <property type="term" value="C:cytoplasm"/>
    <property type="evidence" value="ECO:0007669"/>
    <property type="project" value="TreeGrafter"/>
</dbReference>
<dbReference type="InterPro" id="IPR015590">
    <property type="entry name" value="Aldehyde_DH_dom"/>
</dbReference>
<dbReference type="Gene3D" id="3.40.605.10">
    <property type="entry name" value="Aldehyde Dehydrogenase, Chain A, domain 1"/>
    <property type="match status" value="1"/>
</dbReference>